<evidence type="ECO:0000256" key="5">
    <source>
        <dbReference type="ARBA" id="ARBA00022989"/>
    </source>
</evidence>
<evidence type="ECO:0000256" key="1">
    <source>
        <dbReference type="ARBA" id="ARBA00004651"/>
    </source>
</evidence>
<dbReference type="PANTHER" id="PTHR33452">
    <property type="entry name" value="OXIDOREDUCTASE CATD-RELATED"/>
    <property type="match status" value="1"/>
</dbReference>
<dbReference type="InterPro" id="IPR051907">
    <property type="entry name" value="DoxX-like_oxidoreductase"/>
</dbReference>
<organism evidence="8 9">
    <name type="scientific">Acrocarpospora phusangensis</name>
    <dbReference type="NCBI Taxonomy" id="1070424"/>
    <lineage>
        <taxon>Bacteria</taxon>
        <taxon>Bacillati</taxon>
        <taxon>Actinomycetota</taxon>
        <taxon>Actinomycetes</taxon>
        <taxon>Streptosporangiales</taxon>
        <taxon>Streptosporangiaceae</taxon>
        <taxon>Acrocarpospora</taxon>
    </lineage>
</organism>
<keyword evidence="5 7" id="KW-1133">Transmembrane helix</keyword>
<keyword evidence="3" id="KW-1003">Cell membrane</keyword>
<evidence type="ECO:0000256" key="4">
    <source>
        <dbReference type="ARBA" id="ARBA00022692"/>
    </source>
</evidence>
<dbReference type="EMBL" id="BOOA01000070">
    <property type="protein sequence ID" value="GIH28042.1"/>
    <property type="molecule type" value="Genomic_DNA"/>
</dbReference>
<protein>
    <submittedName>
        <fullName evidence="8">Membrane protein</fullName>
    </submittedName>
</protein>
<evidence type="ECO:0000313" key="8">
    <source>
        <dbReference type="EMBL" id="GIH28042.1"/>
    </source>
</evidence>
<evidence type="ECO:0000313" key="9">
    <source>
        <dbReference type="Proteomes" id="UP000640052"/>
    </source>
</evidence>
<comment type="subcellular location">
    <subcellularLocation>
        <location evidence="1">Cell membrane</location>
        <topology evidence="1">Multi-pass membrane protein</topology>
    </subcellularLocation>
</comment>
<keyword evidence="4 7" id="KW-0812">Transmembrane</keyword>
<dbReference type="PANTHER" id="PTHR33452:SF1">
    <property type="entry name" value="INNER MEMBRANE PROTEIN YPHA-RELATED"/>
    <property type="match status" value="1"/>
</dbReference>
<dbReference type="Proteomes" id="UP000640052">
    <property type="component" value="Unassembled WGS sequence"/>
</dbReference>
<dbReference type="InterPro" id="IPR032808">
    <property type="entry name" value="DoxX"/>
</dbReference>
<keyword evidence="9" id="KW-1185">Reference proteome</keyword>
<dbReference type="Pfam" id="PF07681">
    <property type="entry name" value="DoxX"/>
    <property type="match status" value="1"/>
</dbReference>
<evidence type="ECO:0000256" key="6">
    <source>
        <dbReference type="ARBA" id="ARBA00023136"/>
    </source>
</evidence>
<comment type="similarity">
    <text evidence="2">Belongs to the DoxX family.</text>
</comment>
<proteinExistence type="inferred from homology"/>
<dbReference type="GO" id="GO:0005886">
    <property type="term" value="C:plasma membrane"/>
    <property type="evidence" value="ECO:0007669"/>
    <property type="project" value="UniProtKB-SubCell"/>
</dbReference>
<evidence type="ECO:0000256" key="3">
    <source>
        <dbReference type="ARBA" id="ARBA00022475"/>
    </source>
</evidence>
<dbReference type="AlphaFoldDB" id="A0A919QFL2"/>
<feature type="transmembrane region" description="Helical" evidence="7">
    <location>
        <begin position="105"/>
        <end position="126"/>
    </location>
</feature>
<dbReference type="RefSeq" id="WP_204044678.1">
    <property type="nucleotide sequence ID" value="NZ_BOOA01000070.1"/>
</dbReference>
<feature type="transmembrane region" description="Helical" evidence="7">
    <location>
        <begin position="78"/>
        <end position="99"/>
    </location>
</feature>
<gene>
    <name evidence="8" type="ORF">Aph01nite_63520</name>
</gene>
<reference evidence="8" key="1">
    <citation type="submission" date="2021-01" db="EMBL/GenBank/DDBJ databases">
        <title>Whole genome shotgun sequence of Acrocarpospora phusangensis NBRC 108782.</title>
        <authorList>
            <person name="Komaki H."/>
            <person name="Tamura T."/>
        </authorList>
    </citation>
    <scope>NUCLEOTIDE SEQUENCE</scope>
    <source>
        <strain evidence="8">NBRC 108782</strain>
    </source>
</reference>
<name>A0A919QFL2_9ACTN</name>
<sequence length="147" mass="15210">MKRALYDLAAVIGRLALGVVFVAHGWAKAQRGVDATARGFAEWNIPAPRVSAWFVIAGELGGGIMLVLGLLTALAGAALFVIMVGALVFVHAGHGLMLANSGFELVLALGAVALLLAVGGPGRISLDHLIFGRRREVKPAEAVPQPV</sequence>
<keyword evidence="6 7" id="KW-0472">Membrane</keyword>
<comment type="caution">
    <text evidence="8">The sequence shown here is derived from an EMBL/GenBank/DDBJ whole genome shotgun (WGS) entry which is preliminary data.</text>
</comment>
<evidence type="ECO:0000256" key="7">
    <source>
        <dbReference type="SAM" id="Phobius"/>
    </source>
</evidence>
<feature type="transmembrane region" description="Helical" evidence="7">
    <location>
        <begin position="51"/>
        <end position="71"/>
    </location>
</feature>
<accession>A0A919QFL2</accession>
<evidence type="ECO:0000256" key="2">
    <source>
        <dbReference type="ARBA" id="ARBA00006679"/>
    </source>
</evidence>